<dbReference type="KEGG" id="cim:CIMG_12879"/>
<dbReference type="AlphaFoldDB" id="A0A0D8JSR3"/>
<dbReference type="InParanoid" id="A0A0D8JSR3"/>
<organism evidence="2 3">
    <name type="scientific">Coccidioides immitis (strain RS)</name>
    <name type="common">Valley fever fungus</name>
    <dbReference type="NCBI Taxonomy" id="246410"/>
    <lineage>
        <taxon>Eukaryota</taxon>
        <taxon>Fungi</taxon>
        <taxon>Dikarya</taxon>
        <taxon>Ascomycota</taxon>
        <taxon>Pezizomycotina</taxon>
        <taxon>Eurotiomycetes</taxon>
        <taxon>Eurotiomycetidae</taxon>
        <taxon>Onygenales</taxon>
        <taxon>Onygenaceae</taxon>
        <taxon>Coccidioides</taxon>
    </lineage>
</organism>
<evidence type="ECO:0000313" key="2">
    <source>
        <dbReference type="EMBL" id="KJF60327.1"/>
    </source>
</evidence>
<dbReference type="RefSeq" id="XP_004445953.1">
    <property type="nucleotide sequence ID" value="XM_004445896.1"/>
</dbReference>
<accession>A0A0D8JSR3</accession>
<feature type="region of interest" description="Disordered" evidence="1">
    <location>
        <begin position="20"/>
        <end position="48"/>
    </location>
</feature>
<dbReference type="Proteomes" id="UP000001261">
    <property type="component" value="Unassembled WGS sequence"/>
</dbReference>
<evidence type="ECO:0000256" key="1">
    <source>
        <dbReference type="SAM" id="MobiDB-lite"/>
    </source>
</evidence>
<evidence type="ECO:0000313" key="3">
    <source>
        <dbReference type="Proteomes" id="UP000001261"/>
    </source>
</evidence>
<dbReference type="VEuPathDB" id="FungiDB:CIMG_12879"/>
<sequence>MKASFLVTYPAEICNLQGTSPVPPPEASPYRILQPTSSSEPRGKNECPWKLEKSEPSWDFEPIKALWRHISTPYSDCSVIQLHKDCGAGNMRLQLTHEGSVEGTRIGSRMLNATSSGTSRILMRGKKSRAQFISSAKRKLDATVSAFCMGYGFVREQDPSRWEAVGKYYMIDLLKSGKPFLANGHLIV</sequence>
<keyword evidence="3" id="KW-1185">Reference proteome</keyword>
<proteinExistence type="predicted"/>
<reference evidence="3" key="2">
    <citation type="journal article" date="2010" name="Genome Res.">
        <title>Population genomic sequencing of Coccidioides fungi reveals recent hybridization and transposon control.</title>
        <authorList>
            <person name="Neafsey D.E."/>
            <person name="Barker B.M."/>
            <person name="Sharpton T.J."/>
            <person name="Stajich J.E."/>
            <person name="Park D.J."/>
            <person name="Whiston E."/>
            <person name="Hung C.-Y."/>
            <person name="McMahan C."/>
            <person name="White J."/>
            <person name="Sykes S."/>
            <person name="Heiman D."/>
            <person name="Young S."/>
            <person name="Zeng Q."/>
            <person name="Abouelleil A."/>
            <person name="Aftuck L."/>
            <person name="Bessette D."/>
            <person name="Brown A."/>
            <person name="FitzGerald M."/>
            <person name="Lui A."/>
            <person name="Macdonald J.P."/>
            <person name="Priest M."/>
            <person name="Orbach M.J."/>
            <person name="Galgiani J.N."/>
            <person name="Kirkland T.N."/>
            <person name="Cole G.T."/>
            <person name="Birren B.W."/>
            <person name="Henn M.R."/>
            <person name="Taylor J.W."/>
            <person name="Rounsley S.D."/>
        </authorList>
    </citation>
    <scope>GENOME REANNOTATION</scope>
    <source>
        <strain evidence="3">RS</strain>
    </source>
</reference>
<dbReference type="GeneID" id="24164506"/>
<name>A0A0D8JSR3_COCIM</name>
<dbReference type="EMBL" id="GG704911">
    <property type="protein sequence ID" value="KJF60327.1"/>
    <property type="molecule type" value="Genomic_DNA"/>
</dbReference>
<gene>
    <name evidence="2" type="ORF">CIMG_12879</name>
</gene>
<protein>
    <submittedName>
        <fullName evidence="2">Uncharacterized protein</fullName>
    </submittedName>
</protein>
<reference evidence="3" key="1">
    <citation type="journal article" date="2009" name="Genome Res.">
        <title>Comparative genomic analyses of the human fungal pathogens Coccidioides and their relatives.</title>
        <authorList>
            <person name="Sharpton T.J."/>
            <person name="Stajich J.E."/>
            <person name="Rounsley S.D."/>
            <person name="Gardner M.J."/>
            <person name="Wortman J.R."/>
            <person name="Jordar V.S."/>
            <person name="Maiti R."/>
            <person name="Kodira C.D."/>
            <person name="Neafsey D.E."/>
            <person name="Zeng Q."/>
            <person name="Hung C.-Y."/>
            <person name="McMahan C."/>
            <person name="Muszewska A."/>
            <person name="Grynberg M."/>
            <person name="Mandel M.A."/>
            <person name="Kellner E.M."/>
            <person name="Barker B.M."/>
            <person name="Galgiani J.N."/>
            <person name="Orbach M.J."/>
            <person name="Kirkland T.N."/>
            <person name="Cole G.T."/>
            <person name="Henn M.R."/>
            <person name="Birren B.W."/>
            <person name="Taylor J.W."/>
        </authorList>
    </citation>
    <scope>NUCLEOTIDE SEQUENCE [LARGE SCALE GENOMIC DNA]</scope>
    <source>
        <strain evidence="3">RS</strain>
    </source>
</reference>